<reference evidence="3 4" key="1">
    <citation type="submission" date="2018-05" db="EMBL/GenBank/DDBJ databases">
        <title>Complete genome sequence of sponge-derived Streptomyces sp. HNM0039.</title>
        <authorList>
            <person name="Huang X."/>
            <person name="Zhou S."/>
        </authorList>
    </citation>
    <scope>NUCLEOTIDE SEQUENCE [LARGE SCALE GENOMIC DNA]</scope>
    <source>
        <strain evidence="3 4">HNM0039</strain>
    </source>
</reference>
<proteinExistence type="predicted"/>
<accession>A0A2S1SMD0</accession>
<feature type="region of interest" description="Disordered" evidence="1">
    <location>
        <begin position="1"/>
        <end position="60"/>
    </location>
</feature>
<evidence type="ECO:0000313" key="4">
    <source>
        <dbReference type="Proteomes" id="UP000244900"/>
    </source>
</evidence>
<organism evidence="3 4">
    <name type="scientific">Streptomyces tirandamycinicus</name>
    <dbReference type="NCBI Taxonomy" id="2174846"/>
    <lineage>
        <taxon>Bacteria</taxon>
        <taxon>Bacillati</taxon>
        <taxon>Actinomycetota</taxon>
        <taxon>Actinomycetes</taxon>
        <taxon>Kitasatosporales</taxon>
        <taxon>Streptomycetaceae</taxon>
        <taxon>Streptomyces</taxon>
    </lineage>
</organism>
<dbReference type="OrthoDB" id="3328426at2"/>
<evidence type="ECO:0000259" key="2">
    <source>
        <dbReference type="PROSITE" id="PS50835"/>
    </source>
</evidence>
<dbReference type="EMBL" id="CP029188">
    <property type="protein sequence ID" value="AWI27512.1"/>
    <property type="molecule type" value="Genomic_DNA"/>
</dbReference>
<dbReference type="AlphaFoldDB" id="A0A2S1SMD0"/>
<evidence type="ECO:0000256" key="1">
    <source>
        <dbReference type="SAM" id="MobiDB-lite"/>
    </source>
</evidence>
<feature type="compositionally biased region" description="Pro residues" evidence="1">
    <location>
        <begin position="9"/>
        <end position="23"/>
    </location>
</feature>
<dbReference type="PROSITE" id="PS50835">
    <property type="entry name" value="IG_LIKE"/>
    <property type="match status" value="1"/>
</dbReference>
<evidence type="ECO:0000313" key="3">
    <source>
        <dbReference type="EMBL" id="AWI27512.1"/>
    </source>
</evidence>
<protein>
    <recommendedName>
        <fullName evidence="2">Ig-like domain-containing protein</fullName>
    </recommendedName>
</protein>
<gene>
    <name evidence="3" type="ORF">DDW44_01030</name>
</gene>
<dbReference type="Proteomes" id="UP000244900">
    <property type="component" value="Chromosome"/>
</dbReference>
<dbReference type="KEGG" id="stir:DDW44_01030"/>
<feature type="domain" description="Ig-like" evidence="2">
    <location>
        <begin position="136"/>
        <end position="236"/>
    </location>
</feature>
<sequence>MNDPHLPFRTPPAPPPAPPPGAAPPGGAGHRPPPDDGDYSATALASHWSELPDTPPDAVEGTVLRFGPGVTAAARERFEQDRTTAVWHSGTLPGAAAQPDGAGASRPAGLRRYAPAAVILLAVLLLLGWQRYGPGPTVTGVTVDTDPAGPGCDGTAVVTAVVRTDGRPGTLTYRWVRNDGTASEELTERLARGQDRARLRLLWTFHGEGAYRARASLRLSSPSEHDASAEFTYTCG</sequence>
<dbReference type="RefSeq" id="WP_108905234.1">
    <property type="nucleotide sequence ID" value="NZ_CP029188.1"/>
</dbReference>
<name>A0A2S1SMD0_9ACTN</name>
<keyword evidence="4" id="KW-1185">Reference proteome</keyword>
<dbReference type="InterPro" id="IPR007110">
    <property type="entry name" value="Ig-like_dom"/>
</dbReference>